<dbReference type="AlphaFoldDB" id="A0A3E2HHI5"/>
<feature type="non-terminal residue" evidence="3">
    <location>
        <position position="1"/>
    </location>
</feature>
<dbReference type="Proteomes" id="UP000258309">
    <property type="component" value="Unassembled WGS sequence"/>
</dbReference>
<comment type="caution">
    <text evidence="3">The sequence shown here is derived from an EMBL/GenBank/DDBJ whole genome shotgun (WGS) entry which is preliminary data.</text>
</comment>
<organism evidence="3 4">
    <name type="scientific">Scytalidium lignicola</name>
    <name type="common">Hyphomycete</name>
    <dbReference type="NCBI Taxonomy" id="5539"/>
    <lineage>
        <taxon>Eukaryota</taxon>
        <taxon>Fungi</taxon>
        <taxon>Dikarya</taxon>
        <taxon>Ascomycota</taxon>
        <taxon>Pezizomycotina</taxon>
        <taxon>Leotiomycetes</taxon>
        <taxon>Leotiomycetes incertae sedis</taxon>
        <taxon>Scytalidium</taxon>
    </lineage>
</organism>
<evidence type="ECO:0000313" key="3">
    <source>
        <dbReference type="EMBL" id="RFU32613.1"/>
    </source>
</evidence>
<dbReference type="Pfam" id="PF13883">
    <property type="entry name" value="CREG_beta-barrel"/>
    <property type="match status" value="1"/>
</dbReference>
<feature type="domain" description="CREG-like beta-barrel" evidence="2">
    <location>
        <begin position="39"/>
        <end position="231"/>
    </location>
</feature>
<dbReference type="Gene3D" id="2.30.110.10">
    <property type="entry name" value="Electron Transport, Fmn-binding Protein, Chain A"/>
    <property type="match status" value="1"/>
</dbReference>
<dbReference type="SUPFAM" id="SSF50475">
    <property type="entry name" value="FMN-binding split barrel"/>
    <property type="match status" value="1"/>
</dbReference>
<evidence type="ECO:0000259" key="2">
    <source>
        <dbReference type="Pfam" id="PF13883"/>
    </source>
</evidence>
<feature type="signal peptide" evidence="1">
    <location>
        <begin position="1"/>
        <end position="16"/>
    </location>
</feature>
<dbReference type="PANTHER" id="PTHR37273">
    <property type="entry name" value="CHROMOSOME 8, WHOLE GENOME SHOTGUN SEQUENCE"/>
    <property type="match status" value="1"/>
</dbReference>
<evidence type="ECO:0000256" key="1">
    <source>
        <dbReference type="SAM" id="SignalP"/>
    </source>
</evidence>
<dbReference type="OMA" id="ITLSMRW"/>
<dbReference type="PANTHER" id="PTHR37273:SF1">
    <property type="entry name" value="ADL397C-AP"/>
    <property type="match status" value="1"/>
</dbReference>
<reference evidence="3 4" key="1">
    <citation type="submission" date="2018-05" db="EMBL/GenBank/DDBJ databases">
        <title>Draft genome sequence of Scytalidium lignicola DSM 105466, a ubiquitous saprotrophic fungus.</title>
        <authorList>
            <person name="Buettner E."/>
            <person name="Gebauer A.M."/>
            <person name="Hofrichter M."/>
            <person name="Liers C."/>
            <person name="Kellner H."/>
        </authorList>
    </citation>
    <scope>NUCLEOTIDE SEQUENCE [LARGE SCALE GENOMIC DNA]</scope>
    <source>
        <strain evidence="3 4">DSM 105466</strain>
    </source>
</reference>
<sequence>MRSYALISVFLPLVSSYLIAPLPEAIFSKPVAQDGFKIPTSYESAVMARRILHLTPLATVSTVFPPSKEAAVLERRPAEIAGMPIGLTEYTADCEGTGNPTLIAVKISTYYKNVVAGSNISMSLQWLPPNPPSKRIELWGSDADVKPLPYSAANLPRFSLFGHLEKVSEEDAKASELGKCFTKVHPDAKYWLPGNDIHESEWARLVVEDIYFFGGFGDRSYIGWIPIEEWNKVTKEEWEEIRLPGEKKGWKEWTVEQLEL</sequence>
<dbReference type="InterPro" id="IPR012349">
    <property type="entry name" value="Split_barrel_FMN-bd"/>
</dbReference>
<protein>
    <recommendedName>
        <fullName evidence="2">CREG-like beta-barrel domain-containing protein</fullName>
    </recommendedName>
</protein>
<keyword evidence="4" id="KW-1185">Reference proteome</keyword>
<name>A0A3E2HHI5_SCYLI</name>
<feature type="non-terminal residue" evidence="3">
    <location>
        <position position="260"/>
    </location>
</feature>
<proteinExistence type="predicted"/>
<accession>A0A3E2HHI5</accession>
<evidence type="ECO:0000313" key="4">
    <source>
        <dbReference type="Proteomes" id="UP000258309"/>
    </source>
</evidence>
<keyword evidence="1" id="KW-0732">Signal</keyword>
<dbReference type="OrthoDB" id="2138282at2759"/>
<dbReference type="STRING" id="5539.A0A3E2HHI5"/>
<feature type="chain" id="PRO_5017648073" description="CREG-like beta-barrel domain-containing protein" evidence="1">
    <location>
        <begin position="17"/>
        <end position="260"/>
    </location>
</feature>
<dbReference type="EMBL" id="NCSJ02000051">
    <property type="protein sequence ID" value="RFU32613.1"/>
    <property type="molecule type" value="Genomic_DNA"/>
</dbReference>
<dbReference type="InterPro" id="IPR055343">
    <property type="entry name" value="CREG_beta-barrel"/>
</dbReference>
<gene>
    <name evidence="3" type="ORF">B7463_g3746</name>
</gene>